<dbReference type="Proteomes" id="UP000601435">
    <property type="component" value="Unassembled WGS sequence"/>
</dbReference>
<accession>A0A813AA21</accession>
<dbReference type="AlphaFoldDB" id="A0A813AA21"/>
<evidence type="ECO:0000313" key="1">
    <source>
        <dbReference type="EMBL" id="CAE7860744.1"/>
    </source>
</evidence>
<feature type="non-terminal residue" evidence="1">
    <location>
        <position position="1"/>
    </location>
</feature>
<sequence>VPDLRRERPGEVLRLALKWAEKGLLFLKDDYSDQASHEDAVRVFNCYKASDCDRQIGDRRARNFRERALRGPSTSLPCGPVFLGLCIPPSTSTLRIAVADRKDFYHQLRVGPRKAVHNALFPPLLEKDLVGTEAHRLLCEQRALREPRALLVPPPDRAQVVACFKAIFQGDHLGVEIATCAHRNMLRASGLLVPREELLSTRPFPPSEVLQGLVIDDFYAVSLESLDTPPERSRAVARLDLALEAYEKHRLLGSVEKNVRGSDCSRVAGAELDSSPGTRQLGLVTAGGTSPAPVPLTRGVSDELGLAAALAPLAVADLAAPWDDHLYATDSSEEGAAIVCTPVSEATSAQVWRASDRKGASTKLLSRIQAAVRKADPLHEEACLEPPPGSDALCVGSDDFGLPLSRPGRHLDLRCPLSERLGATSIPGLAEAIAQVFSRGLRRLLEQRAGADIDVYGLESPLINDLALSSDWKVQAAWRWDRESHINVFETEAYFRLCLHKARLCRPCRFSSLIDSNVARCALSKGRSPSVALTRVLKKVSAVSLTAGLYGALPFCPTRIMPASRSPRLLTSKLLRPSLAFEDGPRIGS</sequence>
<reference evidence="1" key="1">
    <citation type="submission" date="2021-02" db="EMBL/GenBank/DDBJ databases">
        <authorList>
            <person name="Dougan E. K."/>
            <person name="Rhodes N."/>
            <person name="Thang M."/>
            <person name="Chan C."/>
        </authorList>
    </citation>
    <scope>NUCLEOTIDE SEQUENCE</scope>
</reference>
<proteinExistence type="predicted"/>
<name>A0A813AA21_9DINO</name>
<gene>
    <name evidence="1" type="ORF">SNEC2469_LOCUS27253</name>
</gene>
<feature type="non-terminal residue" evidence="1">
    <location>
        <position position="589"/>
    </location>
</feature>
<protein>
    <submittedName>
        <fullName evidence="1">Uncharacterized protein</fullName>
    </submittedName>
</protein>
<dbReference type="OrthoDB" id="445978at2759"/>
<dbReference type="EMBL" id="CAJNJA010057011">
    <property type="protein sequence ID" value="CAE7860744.1"/>
    <property type="molecule type" value="Genomic_DNA"/>
</dbReference>
<comment type="caution">
    <text evidence="1">The sequence shown here is derived from an EMBL/GenBank/DDBJ whole genome shotgun (WGS) entry which is preliminary data.</text>
</comment>
<organism evidence="1 2">
    <name type="scientific">Symbiodinium necroappetens</name>
    <dbReference type="NCBI Taxonomy" id="1628268"/>
    <lineage>
        <taxon>Eukaryota</taxon>
        <taxon>Sar</taxon>
        <taxon>Alveolata</taxon>
        <taxon>Dinophyceae</taxon>
        <taxon>Suessiales</taxon>
        <taxon>Symbiodiniaceae</taxon>
        <taxon>Symbiodinium</taxon>
    </lineage>
</organism>
<keyword evidence="2" id="KW-1185">Reference proteome</keyword>
<evidence type="ECO:0000313" key="2">
    <source>
        <dbReference type="Proteomes" id="UP000601435"/>
    </source>
</evidence>